<protein>
    <submittedName>
        <fullName evidence="1">Uncharacterized protein</fullName>
    </submittedName>
</protein>
<evidence type="ECO:0000313" key="2">
    <source>
        <dbReference type="Proteomes" id="UP000596929"/>
    </source>
</evidence>
<dbReference type="Proteomes" id="UP000596929">
    <property type="component" value="Unassembled WGS sequence"/>
</dbReference>
<reference evidence="1 2" key="1">
    <citation type="submission" date="2020-08" db="EMBL/GenBank/DDBJ databases">
        <title>Genome public.</title>
        <authorList>
            <person name="Liu C."/>
            <person name="Sun Q."/>
        </authorList>
    </citation>
    <scope>NUCLEOTIDE SEQUENCE [LARGE SCALE GENOMIC DNA]</scope>
    <source>
        <strain evidence="1 2">NSJ-6</strain>
    </source>
</reference>
<organism evidence="1 2">
    <name type="scientific">Clostridium hominis</name>
    <dbReference type="NCBI Taxonomy" id="2763036"/>
    <lineage>
        <taxon>Bacteria</taxon>
        <taxon>Bacillati</taxon>
        <taxon>Bacillota</taxon>
        <taxon>Clostridia</taxon>
        <taxon>Eubacteriales</taxon>
        <taxon>Clostridiaceae</taxon>
        <taxon>Clostridium</taxon>
    </lineage>
</organism>
<sequence length="63" mass="7541">MLGKNVVLLIQEAKKIRSFSQDMEMATHYKKYNYGYFDRLLGEVIKESASDEERKILRPWEKD</sequence>
<name>A0ABR7DHX8_9CLOT</name>
<keyword evidence="2" id="KW-1185">Reference proteome</keyword>
<evidence type="ECO:0000313" key="1">
    <source>
        <dbReference type="EMBL" id="MBC5631034.1"/>
    </source>
</evidence>
<dbReference type="EMBL" id="JACOOO010000047">
    <property type="protein sequence ID" value="MBC5631034.1"/>
    <property type="molecule type" value="Genomic_DNA"/>
</dbReference>
<accession>A0ABR7DHX8</accession>
<gene>
    <name evidence="1" type="ORF">H8S20_19595</name>
</gene>
<dbReference type="RefSeq" id="WP_186861142.1">
    <property type="nucleotide sequence ID" value="NZ_JACOOO010000047.1"/>
</dbReference>
<proteinExistence type="predicted"/>
<comment type="caution">
    <text evidence="1">The sequence shown here is derived from an EMBL/GenBank/DDBJ whole genome shotgun (WGS) entry which is preliminary data.</text>
</comment>